<evidence type="ECO:0000313" key="9">
    <source>
        <dbReference type="EMBL" id="KAK9702013.1"/>
    </source>
</evidence>
<dbReference type="SMART" id="SM00033">
    <property type="entry name" value="CH"/>
    <property type="match status" value="1"/>
</dbReference>
<feature type="compositionally biased region" description="Basic and acidic residues" evidence="6">
    <location>
        <begin position="470"/>
        <end position="489"/>
    </location>
</feature>
<dbReference type="InterPro" id="IPR022735">
    <property type="entry name" value="bMERB_dom"/>
</dbReference>
<evidence type="ECO:0000256" key="4">
    <source>
        <dbReference type="ARBA" id="ARBA00023054"/>
    </source>
</evidence>
<evidence type="ECO:0000256" key="3">
    <source>
        <dbReference type="ARBA" id="ARBA00022753"/>
    </source>
</evidence>
<feature type="compositionally biased region" description="Basic and acidic residues" evidence="6">
    <location>
        <begin position="445"/>
        <end position="460"/>
    </location>
</feature>
<feature type="domain" description="BMERB" evidence="8">
    <location>
        <begin position="599"/>
        <end position="757"/>
    </location>
</feature>
<dbReference type="PROSITE" id="PS51848">
    <property type="entry name" value="BMERB"/>
    <property type="match status" value="1"/>
</dbReference>
<evidence type="ECO:0000256" key="2">
    <source>
        <dbReference type="ARBA" id="ARBA00022553"/>
    </source>
</evidence>
<evidence type="ECO:0000256" key="5">
    <source>
        <dbReference type="SAM" id="Coils"/>
    </source>
</evidence>
<dbReference type="InterPro" id="IPR050540">
    <property type="entry name" value="F-actin_Monoox_Mical"/>
</dbReference>
<comment type="subcellular location">
    <subcellularLocation>
        <location evidence="1">Endosome</location>
    </subcellularLocation>
</comment>
<reference evidence="9 10" key="1">
    <citation type="journal article" date="2024" name="BMC Genomics">
        <title>De novo assembly and annotation of Popillia japonica's genome with initial clues to its potential as an invasive pest.</title>
        <authorList>
            <person name="Cucini C."/>
            <person name="Boschi S."/>
            <person name="Funari R."/>
            <person name="Cardaioli E."/>
            <person name="Iannotti N."/>
            <person name="Marturano G."/>
            <person name="Paoli F."/>
            <person name="Bruttini M."/>
            <person name="Carapelli A."/>
            <person name="Frati F."/>
            <person name="Nardi F."/>
        </authorList>
    </citation>
    <scope>NUCLEOTIDE SEQUENCE [LARGE SCALE GENOMIC DNA]</scope>
    <source>
        <strain evidence="9">DMR45628</strain>
    </source>
</reference>
<keyword evidence="3" id="KW-0967">Endosome</keyword>
<feature type="region of interest" description="Disordered" evidence="6">
    <location>
        <begin position="391"/>
        <end position="503"/>
    </location>
</feature>
<feature type="region of interest" description="Disordered" evidence="6">
    <location>
        <begin position="354"/>
        <end position="377"/>
    </location>
</feature>
<gene>
    <name evidence="9" type="ORF">QE152_g30214</name>
</gene>
<feature type="compositionally biased region" description="Basic and acidic residues" evidence="6">
    <location>
        <begin position="360"/>
        <end position="377"/>
    </location>
</feature>
<feature type="domain" description="Calponin-homology (CH)" evidence="7">
    <location>
        <begin position="162"/>
        <end position="267"/>
    </location>
</feature>
<dbReference type="Gene3D" id="1.10.418.10">
    <property type="entry name" value="Calponin-like domain"/>
    <property type="match status" value="1"/>
</dbReference>
<feature type="coiled-coil region" evidence="5">
    <location>
        <begin position="617"/>
        <end position="647"/>
    </location>
</feature>
<dbReference type="Pfam" id="PF00307">
    <property type="entry name" value="CH"/>
    <property type="match status" value="1"/>
</dbReference>
<protein>
    <submittedName>
        <fullName evidence="9">Calponin homology (CH) domain</fullName>
    </submittedName>
</protein>
<dbReference type="PANTHER" id="PTHR23167">
    <property type="entry name" value="CALPONIN HOMOLOGY DOMAIN-CONTAINING PROTEIN DDB_G0272472-RELATED"/>
    <property type="match status" value="1"/>
</dbReference>
<evidence type="ECO:0000259" key="7">
    <source>
        <dbReference type="PROSITE" id="PS50021"/>
    </source>
</evidence>
<proteinExistence type="predicted"/>
<name>A0AAW1JEK7_POPJA</name>
<dbReference type="PANTHER" id="PTHR23167:SF46">
    <property type="entry name" value="EPS15 HOMOLOGY DOMAIN CONTAINING PROTEIN-BINDING PROTEIN 1, ISOFORM F"/>
    <property type="match status" value="1"/>
</dbReference>
<dbReference type="Pfam" id="PF12130">
    <property type="entry name" value="bMERB_dom"/>
    <property type="match status" value="1"/>
</dbReference>
<dbReference type="FunFam" id="1.10.418.10:FF:000023">
    <property type="entry name" value="EH domain-binding protein 1 isoform X1"/>
    <property type="match status" value="1"/>
</dbReference>
<accession>A0AAW1JEK7</accession>
<keyword evidence="2" id="KW-0597">Phosphoprotein</keyword>
<feature type="compositionally biased region" description="Basic and acidic residues" evidence="6">
    <location>
        <begin position="401"/>
        <end position="418"/>
    </location>
</feature>
<evidence type="ECO:0000256" key="6">
    <source>
        <dbReference type="SAM" id="MobiDB-lite"/>
    </source>
</evidence>
<keyword evidence="4 5" id="KW-0175">Coiled coil</keyword>
<dbReference type="EMBL" id="JASPKY010000402">
    <property type="protein sequence ID" value="KAK9702013.1"/>
    <property type="molecule type" value="Genomic_DNA"/>
</dbReference>
<dbReference type="SMART" id="SM01203">
    <property type="entry name" value="DUF3585"/>
    <property type="match status" value="1"/>
</dbReference>
<dbReference type="AlphaFoldDB" id="A0AAW1JEK7"/>
<evidence type="ECO:0000259" key="8">
    <source>
        <dbReference type="PROSITE" id="PS51848"/>
    </source>
</evidence>
<comment type="caution">
    <text evidence="9">The sequence shown here is derived from an EMBL/GenBank/DDBJ whole genome shotgun (WGS) entry which is preliminary data.</text>
</comment>
<dbReference type="CDD" id="cd21198">
    <property type="entry name" value="CH_EHBP"/>
    <property type="match status" value="1"/>
</dbReference>
<dbReference type="InterPro" id="IPR036872">
    <property type="entry name" value="CH_dom_sf"/>
</dbReference>
<sequence>MLEKNGEDEVDNDDDILPPKRLKMDALDRVFSLSQEIEAILVENDPVMERSLRFKRQIEEAIISSIQSFPRDDKTPTAETFSPLAEKSNLPSMPIPVPKKSDFMEPEIDIYSELCTEQLDNLDKLIEENDNSLSNVQRPNNVNLQLQPLELKDNESKEQKLTTPGQDLLEWCKEMTKNYAGVKITNLTTSWRNGMAFCALIHHFKPELIDFNSLSAHDVKGNCRKAFDAGDILGIPRVIEPSDMDMLAVPDKLAVMTYLYQLRAHFTGHELEIQQIGKTADESNYVIGRFNTDNDTDVTMQLFGQEIINLRKAKQQITKPGEVSKEPNQYREKENNVIQHPMLAKPRLTLMIANSNDSNDSTKETKEKSPTSVKDVKEIILASSKTIIGKVLSPSKGSNPKKSEQKEKPMLMTRRELCDPFGSDDEDENNTLESQGDRTPGGCENKADIRKTLNETKPELPKPNPQILTRHSEQRERARQLLEQVKRDGSATTSPTRQQCDEERQAVLLERARRIIAEARRSSIPATEVIKASPDGVSPNHDTDVDDKLTKTSYIPLMKDESLGKYEINIEETPLKSPPKSPSQKSNDVSDNSSQNYRDMITSKLPQEYNFADIDVHHYIEQELEDLEREQRAIDDQAAKLEKELRAVMESPDSNVEEALMAQWFTLVNKKNALLRRQMQLNILEQEGDLERRYKILNHELQLSLSIEDWRKTDEQRAKEKKLLDELVQIVDKRDELVHHLDNQEKAIEEDDLIEQDLTNIDLQPRDKCIIQ</sequence>
<dbReference type="InterPro" id="IPR001715">
    <property type="entry name" value="CH_dom"/>
</dbReference>
<dbReference type="GO" id="GO:0005768">
    <property type="term" value="C:endosome"/>
    <property type="evidence" value="ECO:0007669"/>
    <property type="project" value="UniProtKB-SubCell"/>
</dbReference>
<dbReference type="PROSITE" id="PS50021">
    <property type="entry name" value="CH"/>
    <property type="match status" value="1"/>
</dbReference>
<evidence type="ECO:0000313" key="10">
    <source>
        <dbReference type="Proteomes" id="UP001458880"/>
    </source>
</evidence>
<organism evidence="9 10">
    <name type="scientific">Popillia japonica</name>
    <name type="common">Japanese beetle</name>
    <dbReference type="NCBI Taxonomy" id="7064"/>
    <lineage>
        <taxon>Eukaryota</taxon>
        <taxon>Metazoa</taxon>
        <taxon>Ecdysozoa</taxon>
        <taxon>Arthropoda</taxon>
        <taxon>Hexapoda</taxon>
        <taxon>Insecta</taxon>
        <taxon>Pterygota</taxon>
        <taxon>Neoptera</taxon>
        <taxon>Endopterygota</taxon>
        <taxon>Coleoptera</taxon>
        <taxon>Polyphaga</taxon>
        <taxon>Scarabaeiformia</taxon>
        <taxon>Scarabaeidae</taxon>
        <taxon>Rutelinae</taxon>
        <taxon>Popillia</taxon>
    </lineage>
</organism>
<keyword evidence="10" id="KW-1185">Reference proteome</keyword>
<evidence type="ECO:0000256" key="1">
    <source>
        <dbReference type="ARBA" id="ARBA00004177"/>
    </source>
</evidence>
<feature type="region of interest" description="Disordered" evidence="6">
    <location>
        <begin position="572"/>
        <end position="595"/>
    </location>
</feature>
<dbReference type="SUPFAM" id="SSF47576">
    <property type="entry name" value="Calponin-homology domain, CH-domain"/>
    <property type="match status" value="1"/>
</dbReference>
<dbReference type="Proteomes" id="UP001458880">
    <property type="component" value="Unassembled WGS sequence"/>
</dbReference>